<reference evidence="4" key="1">
    <citation type="journal article" date="2007" name="J. Bacteriol.">
        <title>Comparative genome analysis of four magnetotactic bacteria reveals a complex set of group-specific genes implicated in magnetosome biomineralization and function.</title>
        <authorList>
            <person name="Richter M."/>
            <person name="Kube M."/>
            <person name="Bazylinski D.A."/>
            <person name="Lombardot T."/>
            <person name="Gloeckner F.O."/>
            <person name="Reinhardt R."/>
            <person name="Schueler D."/>
        </authorList>
    </citation>
    <scope>NUCLEOTIDE SEQUENCE</scope>
    <source>
        <strain evidence="4">MSR-1</strain>
    </source>
</reference>
<dbReference type="PROSITE" id="PS50404">
    <property type="entry name" value="GST_NTER"/>
    <property type="match status" value="1"/>
</dbReference>
<dbReference type="InterPro" id="IPR004046">
    <property type="entry name" value="GST_C"/>
</dbReference>
<evidence type="ECO:0000259" key="3">
    <source>
        <dbReference type="PROSITE" id="PS50405"/>
    </source>
</evidence>
<dbReference type="InterPro" id="IPR036282">
    <property type="entry name" value="Glutathione-S-Trfase_C_sf"/>
</dbReference>
<evidence type="ECO:0000313" key="4">
    <source>
        <dbReference type="EMBL" id="CAM75618.1"/>
    </source>
</evidence>
<name>A4TYB1_9PROT</name>
<dbReference type="GO" id="GO:0016740">
    <property type="term" value="F:transferase activity"/>
    <property type="evidence" value="ECO:0007669"/>
    <property type="project" value="UniProtKB-KW"/>
</dbReference>
<dbReference type="Pfam" id="PF00043">
    <property type="entry name" value="GST_C"/>
    <property type="match status" value="1"/>
</dbReference>
<dbReference type="RefSeq" id="WP_106002805.1">
    <property type="nucleotide sequence ID" value="NZ_CP027527.1"/>
</dbReference>
<organism evidence="4">
    <name type="scientific">Magnetospirillum gryphiswaldense</name>
    <dbReference type="NCBI Taxonomy" id="55518"/>
    <lineage>
        <taxon>Bacteria</taxon>
        <taxon>Pseudomonadati</taxon>
        <taxon>Pseudomonadota</taxon>
        <taxon>Alphaproteobacteria</taxon>
        <taxon>Rhodospirillales</taxon>
        <taxon>Rhodospirillaceae</taxon>
        <taxon>Magnetospirillum</taxon>
    </lineage>
</organism>
<dbReference type="SFLD" id="SFLDG00358">
    <property type="entry name" value="Main_(cytGST)"/>
    <property type="match status" value="1"/>
</dbReference>
<feature type="domain" description="GST C-terminal" evidence="3">
    <location>
        <begin position="84"/>
        <end position="203"/>
    </location>
</feature>
<dbReference type="AlphaFoldDB" id="A4TYB1"/>
<dbReference type="Gene3D" id="1.20.1050.10">
    <property type="match status" value="1"/>
</dbReference>
<dbReference type="PROSITE" id="PS50405">
    <property type="entry name" value="GST_CTER"/>
    <property type="match status" value="1"/>
</dbReference>
<proteinExistence type="inferred from homology"/>
<protein>
    <submittedName>
        <fullName evidence="4">Glutathione S-transferase family protein</fullName>
    </submittedName>
</protein>
<keyword evidence="4" id="KW-0808">Transferase</keyword>
<dbReference type="SUPFAM" id="SSF47616">
    <property type="entry name" value="GST C-terminal domain-like"/>
    <property type="match status" value="1"/>
</dbReference>
<dbReference type="PANTHER" id="PTHR44051">
    <property type="entry name" value="GLUTATHIONE S-TRANSFERASE-RELATED"/>
    <property type="match status" value="1"/>
</dbReference>
<gene>
    <name evidence="4" type="ORF">MGR_0527</name>
</gene>
<dbReference type="EMBL" id="CU459003">
    <property type="protein sequence ID" value="CAM75618.1"/>
    <property type="molecule type" value="Genomic_DNA"/>
</dbReference>
<feature type="domain" description="GST N-terminal" evidence="2">
    <location>
        <begin position="1"/>
        <end position="82"/>
    </location>
</feature>
<dbReference type="SFLD" id="SFLDS00019">
    <property type="entry name" value="Glutathione_Transferase_(cytos"/>
    <property type="match status" value="1"/>
</dbReference>
<dbReference type="Gene3D" id="3.40.30.10">
    <property type="entry name" value="Glutaredoxin"/>
    <property type="match status" value="1"/>
</dbReference>
<sequence>MPTLYDNPLSRNGYKVRLLASHLGLPLHVVTKDLKAGESRQPDFLAKNTAGKVPVLELEDGTCLPESNAIVLYMAEGTPLLPTAPLERAQVLRWMFFEQSQILPNIGLARMLKITGRDTQRPDVYAQRLEVAQDSLAALERHFGSHDWAALGRLTAADIVLYAYASVAEEAGIDTSPYPSVVAWRKRVEALPAHVKPDWGFAA</sequence>
<comment type="similarity">
    <text evidence="1">Belongs to the GST superfamily.</text>
</comment>
<evidence type="ECO:0000259" key="2">
    <source>
        <dbReference type="PROSITE" id="PS50404"/>
    </source>
</evidence>
<dbReference type="InterPro" id="IPR004045">
    <property type="entry name" value="Glutathione_S-Trfase_N"/>
</dbReference>
<accession>A4TYB1</accession>
<dbReference type="InterPro" id="IPR040079">
    <property type="entry name" value="Glutathione_S-Trfase"/>
</dbReference>
<dbReference type="PANTHER" id="PTHR44051:SF2">
    <property type="entry name" value="HYPOTHETICAL GLUTATHIONE S-TRANSFERASE LIKE PROTEIN"/>
    <property type="match status" value="1"/>
</dbReference>
<dbReference type="Pfam" id="PF02798">
    <property type="entry name" value="GST_N"/>
    <property type="match status" value="1"/>
</dbReference>
<evidence type="ECO:0000256" key="1">
    <source>
        <dbReference type="RuleBase" id="RU003494"/>
    </source>
</evidence>
<dbReference type="SUPFAM" id="SSF52833">
    <property type="entry name" value="Thioredoxin-like"/>
    <property type="match status" value="1"/>
</dbReference>
<dbReference type="InterPro" id="IPR036249">
    <property type="entry name" value="Thioredoxin-like_sf"/>
</dbReference>
<dbReference type="InterPro" id="IPR010987">
    <property type="entry name" value="Glutathione-S-Trfase_C-like"/>
</dbReference>